<gene>
    <name evidence="1" type="ORF">PCOR1329_LOCUS40840</name>
</gene>
<evidence type="ECO:0000313" key="1">
    <source>
        <dbReference type="EMBL" id="CAK0847708.1"/>
    </source>
</evidence>
<sequence length="185" mass="19933">MDTLAKSKSGLEAITEAIVILKAFYAKGAKAISLAQASPVDEDTAGPGFTGNYGGKQVASKGIIGMLAVIKTDFERTIKMTSDSEKKAQADFVEFDRVSRTDISGKTTKKTLDEEDLRTTVAAIAEGMSKLQTEMSLLDSALKRLFELKPMCTDFGMSYADRVAKREQEIDALKRAICALGGECS</sequence>
<dbReference type="Proteomes" id="UP001189429">
    <property type="component" value="Unassembled WGS sequence"/>
</dbReference>
<keyword evidence="2" id="KW-1185">Reference proteome</keyword>
<name>A0ABN9TNR2_9DINO</name>
<comment type="caution">
    <text evidence="1">The sequence shown here is derived from an EMBL/GenBank/DDBJ whole genome shotgun (WGS) entry which is preliminary data.</text>
</comment>
<evidence type="ECO:0000313" key="2">
    <source>
        <dbReference type="Proteomes" id="UP001189429"/>
    </source>
</evidence>
<accession>A0ABN9TNR2</accession>
<reference evidence="1" key="1">
    <citation type="submission" date="2023-10" db="EMBL/GenBank/DDBJ databases">
        <authorList>
            <person name="Chen Y."/>
            <person name="Shah S."/>
            <person name="Dougan E. K."/>
            <person name="Thang M."/>
            <person name="Chan C."/>
        </authorList>
    </citation>
    <scope>NUCLEOTIDE SEQUENCE [LARGE SCALE GENOMIC DNA]</scope>
</reference>
<proteinExistence type="predicted"/>
<protein>
    <submittedName>
        <fullName evidence="1">Uncharacterized protein</fullName>
    </submittedName>
</protein>
<organism evidence="1 2">
    <name type="scientific">Prorocentrum cordatum</name>
    <dbReference type="NCBI Taxonomy" id="2364126"/>
    <lineage>
        <taxon>Eukaryota</taxon>
        <taxon>Sar</taxon>
        <taxon>Alveolata</taxon>
        <taxon>Dinophyceae</taxon>
        <taxon>Prorocentrales</taxon>
        <taxon>Prorocentraceae</taxon>
        <taxon>Prorocentrum</taxon>
    </lineage>
</organism>
<dbReference type="EMBL" id="CAUYUJ010014923">
    <property type="protein sequence ID" value="CAK0847708.1"/>
    <property type="molecule type" value="Genomic_DNA"/>
</dbReference>